<evidence type="ECO:0000256" key="4">
    <source>
        <dbReference type="SAM" id="Coils"/>
    </source>
</evidence>
<dbReference type="GO" id="GO:0016020">
    <property type="term" value="C:membrane"/>
    <property type="evidence" value="ECO:0007669"/>
    <property type="project" value="InterPro"/>
</dbReference>
<organism evidence="8 9">
    <name type="scientific">Halodesulfovibrio aestuarii</name>
    <dbReference type="NCBI Taxonomy" id="126333"/>
    <lineage>
        <taxon>Bacteria</taxon>
        <taxon>Pseudomonadati</taxon>
        <taxon>Thermodesulfobacteriota</taxon>
        <taxon>Desulfovibrionia</taxon>
        <taxon>Desulfovibrionales</taxon>
        <taxon>Desulfovibrionaceae</taxon>
        <taxon>Halodesulfovibrio</taxon>
    </lineage>
</organism>
<feature type="domain" description="Methyl-accepting transducer" evidence="6">
    <location>
        <begin position="434"/>
        <end position="670"/>
    </location>
</feature>
<dbReference type="PANTHER" id="PTHR32089">
    <property type="entry name" value="METHYL-ACCEPTING CHEMOTAXIS PROTEIN MCPB"/>
    <property type="match status" value="1"/>
</dbReference>
<dbReference type="Pfam" id="PF00672">
    <property type="entry name" value="HAMP"/>
    <property type="match status" value="1"/>
</dbReference>
<name>A0A8G2C9H5_9BACT</name>
<dbReference type="CDD" id="cd11386">
    <property type="entry name" value="MCP_signal"/>
    <property type="match status" value="1"/>
</dbReference>
<reference evidence="8 9" key="1">
    <citation type="submission" date="2016-11" db="EMBL/GenBank/DDBJ databases">
        <authorList>
            <person name="Varghese N."/>
            <person name="Submissions S."/>
        </authorList>
    </citation>
    <scope>NUCLEOTIDE SEQUENCE [LARGE SCALE GENOMIC DNA]</scope>
    <source>
        <strain evidence="8 9">DSM 17919</strain>
    </source>
</reference>
<dbReference type="Gene3D" id="3.30.450.20">
    <property type="entry name" value="PAS domain"/>
    <property type="match status" value="2"/>
</dbReference>
<gene>
    <name evidence="8" type="ORF">SAMN05660830_01636</name>
</gene>
<dbReference type="PANTHER" id="PTHR32089:SF112">
    <property type="entry name" value="LYSOZYME-LIKE PROTEIN-RELATED"/>
    <property type="match status" value="1"/>
</dbReference>
<dbReference type="Pfam" id="PF22673">
    <property type="entry name" value="MCP-like_PDC_1"/>
    <property type="match status" value="1"/>
</dbReference>
<dbReference type="SMART" id="SM00304">
    <property type="entry name" value="HAMP"/>
    <property type="match status" value="1"/>
</dbReference>
<feature type="transmembrane region" description="Helical" evidence="5">
    <location>
        <begin position="315"/>
        <end position="338"/>
    </location>
</feature>
<keyword evidence="5" id="KW-0472">Membrane</keyword>
<protein>
    <submittedName>
        <fullName evidence="8">Methyl-accepting chemotaxis sensory transducer with Cache sensor</fullName>
    </submittedName>
</protein>
<evidence type="ECO:0000259" key="6">
    <source>
        <dbReference type="PROSITE" id="PS50111"/>
    </source>
</evidence>
<dbReference type="InterPro" id="IPR003660">
    <property type="entry name" value="HAMP_dom"/>
</dbReference>
<evidence type="ECO:0000256" key="1">
    <source>
        <dbReference type="ARBA" id="ARBA00023224"/>
    </source>
</evidence>
<dbReference type="Pfam" id="PF00015">
    <property type="entry name" value="MCPsignal"/>
    <property type="match status" value="1"/>
</dbReference>
<dbReference type="SMART" id="SM00283">
    <property type="entry name" value="MA"/>
    <property type="match status" value="1"/>
</dbReference>
<dbReference type="Gene3D" id="1.10.287.950">
    <property type="entry name" value="Methyl-accepting chemotaxis protein"/>
    <property type="match status" value="1"/>
</dbReference>
<evidence type="ECO:0000256" key="5">
    <source>
        <dbReference type="SAM" id="Phobius"/>
    </source>
</evidence>
<dbReference type="Gene3D" id="6.10.340.10">
    <property type="match status" value="1"/>
</dbReference>
<dbReference type="PROSITE" id="PS50111">
    <property type="entry name" value="CHEMOTAXIS_TRANSDUC_2"/>
    <property type="match status" value="1"/>
</dbReference>
<dbReference type="PROSITE" id="PS50885">
    <property type="entry name" value="HAMP"/>
    <property type="match status" value="1"/>
</dbReference>
<dbReference type="SUPFAM" id="SSF58104">
    <property type="entry name" value="Methyl-accepting chemotaxis protein (MCP) signaling domain"/>
    <property type="match status" value="1"/>
</dbReference>
<evidence type="ECO:0000259" key="7">
    <source>
        <dbReference type="PROSITE" id="PS50885"/>
    </source>
</evidence>
<sequence>MNFKSLKLKLLVQISACFLVFIGLLLAISISSSYNEANESARLFSNEVVNKQQLAIDEQFNQGFTIARTLSQTIKGILSADTPKSREQVVQILKDVAISNPNLFGVWLAFEPNAFDNDDAYLNEKTYSLDSGQFAPYWSRSEGTLHLAPCPPLNDTWYTHSRDTRQEFATEVTTYKTSSGSTYSVSSLSVPIIMNGKVLGVVGVDLSTDFLNNIVDTLTAFNGKCSLTLVSSSGKIQAHTGNPDALGTNIDTIIPRGSSLLQRTQQNKVIQTEDENFLYFFVPVQLGNANDNWAVALSVAKDVALVNAKNLTIKLILLGMLCILGALGVTFYLAGFIARPIIQSSDVITQIAQGNLSARCNPNGRDEIAAMQHAVNSMAETLQQNIHEIEHNMKEARVRSEEAEQATTQAKTAEESARQAYNQSQEAAKELDKLVLNLTSASSELNSQILSTAEGVHQQDARNSETATAMEEMNSTILEVARNASEAATSVDVVFNEAESGLAVVSESVSTIKNVSNLSEQLTKEMSGLGKQVESIGEILNVISDIADQTNLLALNAAIEAARAGDAGRGFAVVADEVRKLAENTMEATGRVGAAIQSIQTETQQNIEAMANTASAVENATDLVTQSGEAFERIVAKITPATDQVRAIATAAEQQSAASEEITLAIEEISRISSMTTDKMKEAESAVHDVNSVSDSLKATMNKLLSL</sequence>
<feature type="domain" description="HAMP" evidence="7">
    <location>
        <begin position="335"/>
        <end position="387"/>
    </location>
</feature>
<dbReference type="AlphaFoldDB" id="A0A8G2C9H5"/>
<comment type="caution">
    <text evidence="8">The sequence shown here is derived from an EMBL/GenBank/DDBJ whole genome shotgun (WGS) entry which is preliminary data.</text>
</comment>
<evidence type="ECO:0000256" key="2">
    <source>
        <dbReference type="ARBA" id="ARBA00029447"/>
    </source>
</evidence>
<feature type="coiled-coil region" evidence="4">
    <location>
        <begin position="379"/>
        <end position="430"/>
    </location>
</feature>
<keyword evidence="4" id="KW-0175">Coiled coil</keyword>
<proteinExistence type="inferred from homology"/>
<dbReference type="CDD" id="cd06225">
    <property type="entry name" value="HAMP"/>
    <property type="match status" value="1"/>
</dbReference>
<dbReference type="InterPro" id="IPR004089">
    <property type="entry name" value="MCPsignal_dom"/>
</dbReference>
<dbReference type="RefSeq" id="WP_020000401.1">
    <property type="nucleotide sequence ID" value="NZ_CP192219.1"/>
</dbReference>
<dbReference type="CDD" id="cd12913">
    <property type="entry name" value="PDC1_MCP_like"/>
    <property type="match status" value="1"/>
</dbReference>
<evidence type="ECO:0000313" key="9">
    <source>
        <dbReference type="Proteomes" id="UP000184001"/>
    </source>
</evidence>
<keyword evidence="5" id="KW-1133">Transmembrane helix</keyword>
<dbReference type="GO" id="GO:0007165">
    <property type="term" value="P:signal transduction"/>
    <property type="evidence" value="ECO:0007669"/>
    <property type="project" value="UniProtKB-KW"/>
</dbReference>
<evidence type="ECO:0000313" key="8">
    <source>
        <dbReference type="EMBL" id="SHJ09728.1"/>
    </source>
</evidence>
<evidence type="ECO:0000256" key="3">
    <source>
        <dbReference type="PROSITE-ProRule" id="PRU00284"/>
    </source>
</evidence>
<dbReference type="Proteomes" id="UP000184001">
    <property type="component" value="Unassembled WGS sequence"/>
</dbReference>
<comment type="similarity">
    <text evidence="2">Belongs to the methyl-accepting chemotaxis (MCP) protein family.</text>
</comment>
<dbReference type="EMBL" id="FQZR01000003">
    <property type="protein sequence ID" value="SHJ09728.1"/>
    <property type="molecule type" value="Genomic_DNA"/>
</dbReference>
<accession>A0A8G2C9H5</accession>
<keyword evidence="5" id="KW-0812">Transmembrane</keyword>
<keyword evidence="1 3" id="KW-0807">Transducer</keyword>